<gene>
    <name evidence="1" type="ORF">EJ04DRAFT_564732</name>
</gene>
<comment type="caution">
    <text evidence="1">The sequence shown here is derived from an EMBL/GenBank/DDBJ whole genome shotgun (WGS) entry which is preliminary data.</text>
</comment>
<accession>A0A9P4QZE6</accession>
<reference evidence="1" key="1">
    <citation type="journal article" date="2020" name="Stud. Mycol.">
        <title>101 Dothideomycetes genomes: a test case for predicting lifestyles and emergence of pathogens.</title>
        <authorList>
            <person name="Haridas S."/>
            <person name="Albert R."/>
            <person name="Binder M."/>
            <person name="Bloem J."/>
            <person name="Labutti K."/>
            <person name="Salamov A."/>
            <person name="Andreopoulos B."/>
            <person name="Baker S."/>
            <person name="Barry K."/>
            <person name="Bills G."/>
            <person name="Bluhm B."/>
            <person name="Cannon C."/>
            <person name="Castanera R."/>
            <person name="Culley D."/>
            <person name="Daum C."/>
            <person name="Ezra D."/>
            <person name="Gonzalez J."/>
            <person name="Henrissat B."/>
            <person name="Kuo A."/>
            <person name="Liang C."/>
            <person name="Lipzen A."/>
            <person name="Lutzoni F."/>
            <person name="Magnuson J."/>
            <person name="Mondo S."/>
            <person name="Nolan M."/>
            <person name="Ohm R."/>
            <person name="Pangilinan J."/>
            <person name="Park H.-J."/>
            <person name="Ramirez L."/>
            <person name="Alfaro M."/>
            <person name="Sun H."/>
            <person name="Tritt A."/>
            <person name="Yoshinaga Y."/>
            <person name="Zwiers L.-H."/>
            <person name="Turgeon B."/>
            <person name="Goodwin S."/>
            <person name="Spatafora J."/>
            <person name="Crous P."/>
            <person name="Grigoriev I."/>
        </authorList>
    </citation>
    <scope>NUCLEOTIDE SEQUENCE</scope>
    <source>
        <strain evidence="1">CBS 125425</strain>
    </source>
</reference>
<organism evidence="1 2">
    <name type="scientific">Polyplosphaeria fusca</name>
    <dbReference type="NCBI Taxonomy" id="682080"/>
    <lineage>
        <taxon>Eukaryota</taxon>
        <taxon>Fungi</taxon>
        <taxon>Dikarya</taxon>
        <taxon>Ascomycota</taxon>
        <taxon>Pezizomycotina</taxon>
        <taxon>Dothideomycetes</taxon>
        <taxon>Pleosporomycetidae</taxon>
        <taxon>Pleosporales</taxon>
        <taxon>Tetraplosphaeriaceae</taxon>
        <taxon>Polyplosphaeria</taxon>
    </lineage>
</organism>
<dbReference type="EMBL" id="ML996155">
    <property type="protein sequence ID" value="KAF2733871.1"/>
    <property type="molecule type" value="Genomic_DNA"/>
</dbReference>
<sequence length="401" mass="46231">MKCENLYEIRPEIGGWEQGMAAWYGDAAQTGAPDSRAIFNMYTATEDFYYTGQGHTFGTDVEGGGSQLWANFNQPPQALWPPKGVFLGTAQRNVGAQKFTYNCFTEDSDTPFEYEDEKYLTCTSYVICVQKDALRTFAKGTEETTRSLEDRLPPPQAIYSRFSERYNDWHKWLFIRKHTAQKNDLWQYMDPATPAADLPMLMAQPEPQLADYHVAELKLYQWEYERWDRRDIKFERQKKALAEFDSEISKAIAAKHLYLIENKDTPHDRLTTLQKHLAPSDASRQRDLITRYKNLQTPPRGKKVEEWLRSWMEVMNMCIAAQVPETMGSRAQEDFLVACRTIDLEYGTSGLRALIDLEEAGSAIPSMEDYVSKFTTYLKRVRPIQSRLSSMAAELAMLGCR</sequence>
<dbReference type="OrthoDB" id="3781185at2759"/>
<evidence type="ECO:0000313" key="1">
    <source>
        <dbReference type="EMBL" id="KAF2733871.1"/>
    </source>
</evidence>
<name>A0A9P4QZE6_9PLEO</name>
<proteinExistence type="predicted"/>
<dbReference type="Proteomes" id="UP000799444">
    <property type="component" value="Unassembled WGS sequence"/>
</dbReference>
<dbReference type="AlphaFoldDB" id="A0A9P4QZE6"/>
<evidence type="ECO:0000313" key="2">
    <source>
        <dbReference type="Proteomes" id="UP000799444"/>
    </source>
</evidence>
<protein>
    <submittedName>
        <fullName evidence="1">Uncharacterized protein</fullName>
    </submittedName>
</protein>
<keyword evidence="2" id="KW-1185">Reference proteome</keyword>